<evidence type="ECO:0000313" key="4">
    <source>
        <dbReference type="Proteomes" id="UP000774570"/>
    </source>
</evidence>
<dbReference type="RefSeq" id="WP_220170568.1">
    <property type="nucleotide sequence ID" value="NZ_JAIBOA010000033.1"/>
</dbReference>
<protein>
    <recommendedName>
        <fullName evidence="5">Serine/threonine protein kinase</fullName>
    </recommendedName>
</protein>
<dbReference type="EMBL" id="JAIBOA010000033">
    <property type="protein sequence ID" value="MBW8487329.1"/>
    <property type="molecule type" value="Genomic_DNA"/>
</dbReference>
<evidence type="ECO:0000256" key="1">
    <source>
        <dbReference type="SAM" id="MobiDB-lite"/>
    </source>
</evidence>
<evidence type="ECO:0000256" key="2">
    <source>
        <dbReference type="SAM" id="Phobius"/>
    </source>
</evidence>
<feature type="transmembrane region" description="Helical" evidence="2">
    <location>
        <begin position="51"/>
        <end position="74"/>
    </location>
</feature>
<accession>A0ABS7G625</accession>
<name>A0ABS7G625_9ACTN</name>
<dbReference type="Proteomes" id="UP000774570">
    <property type="component" value="Unassembled WGS sequence"/>
</dbReference>
<keyword evidence="2" id="KW-0472">Membrane</keyword>
<reference evidence="3 4" key="1">
    <citation type="submission" date="2021-07" db="EMBL/GenBank/DDBJ databases">
        <title>Actinomadura sp. PM05-2 isolated from lichen.</title>
        <authorList>
            <person name="Somphong A."/>
            <person name="Phongsopitanun W."/>
            <person name="Tanasupawat S."/>
            <person name="Peongsungnone V."/>
        </authorList>
    </citation>
    <scope>NUCLEOTIDE SEQUENCE [LARGE SCALE GENOMIC DNA]</scope>
    <source>
        <strain evidence="3 4">PM05-2</strain>
    </source>
</reference>
<evidence type="ECO:0008006" key="5">
    <source>
        <dbReference type="Google" id="ProtNLM"/>
    </source>
</evidence>
<sequence length="264" mass="27108">MPRRPGDGPWNAPAPPTVHDTSGVQVRIGSRSDRHRARREQERQGGGGRRLGLILGGVSIAVAAAVAVGVLLMMPGGDDGGVAPSGPAGASTGGTGAMPKTGSPVDVATADGSKYRIAAVGAGSGAGVSTQQAGAAGGSKVAYIEYVLSNPSQQKVLLDFPGDVFVKRDMVGASARGRCMWQAGVPEDMCTPPTSSDVVRKLKGGDLVAGDGGDKYMPPGSSFLVRATVGVPVDRRLGRNDLRLYIWKKLYVPDQYARLAAFPG</sequence>
<organism evidence="3 4">
    <name type="scientific">Actinomadura parmotrematis</name>
    <dbReference type="NCBI Taxonomy" id="2864039"/>
    <lineage>
        <taxon>Bacteria</taxon>
        <taxon>Bacillati</taxon>
        <taxon>Actinomycetota</taxon>
        <taxon>Actinomycetes</taxon>
        <taxon>Streptosporangiales</taxon>
        <taxon>Thermomonosporaceae</taxon>
        <taxon>Actinomadura</taxon>
    </lineage>
</organism>
<keyword evidence="2" id="KW-1133">Transmembrane helix</keyword>
<feature type="region of interest" description="Disordered" evidence="1">
    <location>
        <begin position="83"/>
        <end position="105"/>
    </location>
</feature>
<keyword evidence="4" id="KW-1185">Reference proteome</keyword>
<comment type="caution">
    <text evidence="3">The sequence shown here is derived from an EMBL/GenBank/DDBJ whole genome shotgun (WGS) entry which is preliminary data.</text>
</comment>
<evidence type="ECO:0000313" key="3">
    <source>
        <dbReference type="EMBL" id="MBW8487329.1"/>
    </source>
</evidence>
<gene>
    <name evidence="3" type="ORF">K1Y72_33595</name>
</gene>
<proteinExistence type="predicted"/>
<keyword evidence="2" id="KW-0812">Transmembrane</keyword>
<feature type="region of interest" description="Disordered" evidence="1">
    <location>
        <begin position="1"/>
        <end position="50"/>
    </location>
</feature>